<dbReference type="Pfam" id="PF10025">
    <property type="entry name" value="DUF2267"/>
    <property type="match status" value="1"/>
</dbReference>
<dbReference type="InterPro" id="IPR018727">
    <property type="entry name" value="DUF2267"/>
</dbReference>
<evidence type="ECO:0000313" key="1">
    <source>
        <dbReference type="EMBL" id="MBB4040346.1"/>
    </source>
</evidence>
<gene>
    <name evidence="1" type="ORF">GGR34_001999</name>
</gene>
<comment type="caution">
    <text evidence="1">The sequence shown here is derived from an EMBL/GenBank/DDBJ whole genome shotgun (WGS) entry which is preliminary data.</text>
</comment>
<dbReference type="InterPro" id="IPR038282">
    <property type="entry name" value="DUF2267_sf"/>
</dbReference>
<evidence type="ECO:0000313" key="2">
    <source>
        <dbReference type="Proteomes" id="UP000519439"/>
    </source>
</evidence>
<organism evidence="1 2">
    <name type="scientific">Microvirga flocculans</name>
    <dbReference type="NCBI Taxonomy" id="217168"/>
    <lineage>
        <taxon>Bacteria</taxon>
        <taxon>Pseudomonadati</taxon>
        <taxon>Pseudomonadota</taxon>
        <taxon>Alphaproteobacteria</taxon>
        <taxon>Hyphomicrobiales</taxon>
        <taxon>Methylobacteriaceae</taxon>
        <taxon>Microvirga</taxon>
    </lineage>
</organism>
<dbReference type="Gene3D" id="1.10.490.110">
    <property type="entry name" value="Uncharacterized conserved protein DUF2267"/>
    <property type="match status" value="1"/>
</dbReference>
<dbReference type="AlphaFoldDB" id="A0A7W6IFS5"/>
<dbReference type="Proteomes" id="UP000519439">
    <property type="component" value="Unassembled WGS sequence"/>
</dbReference>
<proteinExistence type="predicted"/>
<protein>
    <submittedName>
        <fullName evidence="1">Uncharacterized protein (DUF2267 family)</fullName>
    </submittedName>
</protein>
<dbReference type="RefSeq" id="WP_027315760.1">
    <property type="nucleotide sequence ID" value="NZ_JACIDC010000006.1"/>
</dbReference>
<accession>A0A7W6IFS5</accession>
<keyword evidence="2" id="KW-1185">Reference proteome</keyword>
<name>A0A7W6IFS5_9HYPH</name>
<dbReference type="EMBL" id="JACIDC010000006">
    <property type="protein sequence ID" value="MBB4040346.1"/>
    <property type="molecule type" value="Genomic_DNA"/>
</dbReference>
<reference evidence="1 2" key="1">
    <citation type="submission" date="2020-08" db="EMBL/GenBank/DDBJ databases">
        <title>Genomic Encyclopedia of Type Strains, Phase IV (KMG-IV): sequencing the most valuable type-strain genomes for metagenomic binning, comparative biology and taxonomic classification.</title>
        <authorList>
            <person name="Goeker M."/>
        </authorList>
    </citation>
    <scope>NUCLEOTIDE SEQUENCE [LARGE SCALE GENOMIC DNA]</scope>
    <source>
        <strain evidence="1 2">DSM 15743</strain>
    </source>
</reference>
<sequence>MSATGLDVFDKTLQTTNLWLDEIMAEHGPDRQTAWHILGAVLHAVRDRLPAELAVHLGAQLPLLVRGLYYDQWHFSREAGQERSLEHFLDHIDQGLKNIRPINRLEAARTVFGVLNRHLTGGQVEKVRNTLSHEVRALWP</sequence>